<name>A0A840IFI0_9ACTN</name>
<proteinExistence type="predicted"/>
<dbReference type="RefSeq" id="WP_183343498.1">
    <property type="nucleotide sequence ID" value="NZ_JACHNU010000005.1"/>
</dbReference>
<dbReference type="AlphaFoldDB" id="A0A840IFI0"/>
<dbReference type="EMBL" id="JACHNU010000005">
    <property type="protein sequence ID" value="MBB4663767.1"/>
    <property type="molecule type" value="Genomic_DNA"/>
</dbReference>
<evidence type="ECO:0000313" key="2">
    <source>
        <dbReference type="EMBL" id="MBB4663767.1"/>
    </source>
</evidence>
<dbReference type="InterPro" id="IPR054209">
    <property type="entry name" value="DUF6916"/>
</dbReference>
<gene>
    <name evidence="2" type="ORF">BDZ31_003368</name>
</gene>
<comment type="caution">
    <text evidence="2">The sequence shown here is derived from an EMBL/GenBank/DDBJ whole genome shotgun (WGS) entry which is preliminary data.</text>
</comment>
<reference evidence="2 3" key="1">
    <citation type="submission" date="2020-08" db="EMBL/GenBank/DDBJ databases">
        <title>Genomic Encyclopedia of Archaeal and Bacterial Type Strains, Phase II (KMG-II): from individual species to whole genera.</title>
        <authorList>
            <person name="Goeker M."/>
        </authorList>
    </citation>
    <scope>NUCLEOTIDE SEQUENCE [LARGE SCALE GENOMIC DNA]</scope>
    <source>
        <strain evidence="2 3">DSM 23288</strain>
    </source>
</reference>
<sequence>MIEHDLAQLSAELFAPHVGEPFAVRAEGQIELTLVLTEACTLRDAASGERRAPFSLAFRGPEAPLLAQQIVPLEHPVLGRLDLFLVPLGVDADGARYEAVFT</sequence>
<protein>
    <recommendedName>
        <fullName evidence="1">DUF6916 domain-containing protein</fullName>
    </recommendedName>
</protein>
<dbReference type="Pfam" id="PF21880">
    <property type="entry name" value="DUF6916"/>
    <property type="match status" value="1"/>
</dbReference>
<evidence type="ECO:0000313" key="3">
    <source>
        <dbReference type="Proteomes" id="UP000585272"/>
    </source>
</evidence>
<dbReference type="Proteomes" id="UP000585272">
    <property type="component" value="Unassembled WGS sequence"/>
</dbReference>
<organism evidence="2 3">
    <name type="scientific">Conexibacter arvalis</name>
    <dbReference type="NCBI Taxonomy" id="912552"/>
    <lineage>
        <taxon>Bacteria</taxon>
        <taxon>Bacillati</taxon>
        <taxon>Actinomycetota</taxon>
        <taxon>Thermoleophilia</taxon>
        <taxon>Solirubrobacterales</taxon>
        <taxon>Conexibacteraceae</taxon>
        <taxon>Conexibacter</taxon>
    </lineage>
</organism>
<evidence type="ECO:0000259" key="1">
    <source>
        <dbReference type="Pfam" id="PF21880"/>
    </source>
</evidence>
<keyword evidence="3" id="KW-1185">Reference proteome</keyword>
<feature type="domain" description="DUF6916" evidence="1">
    <location>
        <begin position="9"/>
        <end position="101"/>
    </location>
</feature>
<accession>A0A840IFI0</accession>